<dbReference type="InterPro" id="IPR000408">
    <property type="entry name" value="Reg_chr_condens"/>
</dbReference>
<dbReference type="PANTHER" id="PTHR47563:SF1">
    <property type="entry name" value="PROTEIN FMP25, MITOCHONDRIAL"/>
    <property type="match status" value="1"/>
</dbReference>
<dbReference type="Pfam" id="PF13540">
    <property type="entry name" value="RCC1_2"/>
    <property type="match status" value="1"/>
</dbReference>
<sequence>MLRTVLNQRKVAAAVVARAWLPTSAVSRRGFADHQTNRQKDTEEEDEVGVDPPVSLYARIATTVLIGGGSYYLYSEYGSAIARHLPWPAKQSTDTQPSAAATEAKSRKSRLQAKLAPKSELSYQEQVNWAWTHPGLYVVGSNEYGLVDPMHPGHGVGLRAAVPGLEGKLLRGAAFAKTHAAAVDVDGNLYQWGTGFTAGSAPHMPQCTLSNSGITAVATSRDYVVLLDRKSHISLVRGDNSQLAEQAPPTLAFEPRLGWRENVVAVSAGEDHIAATTSSGHVYTCALGPSGNDRSQLGHGSTAVEPFVLRRIESDRSFTSAVCGGRHTLLLTADGDVWGCGANDFGQLATGSYTEATRTISELTPLRALWEQGIFQSAKASALRIAAGAKSSYFQVSRSGSDLDLLAVGCGIDGQLGSGAFTHIQGRPTRIAALSGVSEVDTETGLRRPVGVRSISANGSSDHVAIVCDNHTNVKLDKSAQSVTKSPIFGYDVMVWGSNSSGQCIPDRKHRFAEPTHPPPLYLSKSSEGQDQQPPRLQAAPRQWVSAASFQRSGSNSGSSSSKKYLVEQEFVTGSDVTAAFLKSV</sequence>
<dbReference type="InterPro" id="IPR053245">
    <property type="entry name" value="MitoProcess-Associated"/>
</dbReference>
<reference evidence="3" key="1">
    <citation type="submission" date="2022-07" db="EMBL/GenBank/DDBJ databases">
        <title>Phylogenomic reconstructions and comparative analyses of Kickxellomycotina fungi.</title>
        <authorList>
            <person name="Reynolds N.K."/>
            <person name="Stajich J.E."/>
            <person name="Barry K."/>
            <person name="Grigoriev I.V."/>
            <person name="Crous P."/>
            <person name="Smith M.E."/>
        </authorList>
    </citation>
    <scope>NUCLEOTIDE SEQUENCE</scope>
    <source>
        <strain evidence="3">CBS 109367</strain>
    </source>
</reference>
<feature type="repeat" description="RCC1" evidence="1">
    <location>
        <begin position="280"/>
        <end position="334"/>
    </location>
</feature>
<gene>
    <name evidence="3" type="ORF">IWW39_001799</name>
</gene>
<feature type="compositionally biased region" description="Low complexity" evidence="2">
    <location>
        <begin position="553"/>
        <end position="562"/>
    </location>
</feature>
<dbReference type="PROSITE" id="PS50012">
    <property type="entry name" value="RCC1_3"/>
    <property type="match status" value="1"/>
</dbReference>
<evidence type="ECO:0000256" key="1">
    <source>
        <dbReference type="PROSITE-ProRule" id="PRU00235"/>
    </source>
</evidence>
<dbReference type="GO" id="GO:0034551">
    <property type="term" value="P:mitochondrial respiratory chain complex III assembly"/>
    <property type="evidence" value="ECO:0007669"/>
    <property type="project" value="TreeGrafter"/>
</dbReference>
<keyword evidence="4" id="KW-1185">Reference proteome</keyword>
<dbReference type="EMBL" id="JANBTX010000034">
    <property type="protein sequence ID" value="KAJ2688995.1"/>
    <property type="molecule type" value="Genomic_DNA"/>
</dbReference>
<dbReference type="SUPFAM" id="SSF50985">
    <property type="entry name" value="RCC1/BLIP-II"/>
    <property type="match status" value="1"/>
</dbReference>
<feature type="compositionally biased region" description="Low complexity" evidence="2">
    <location>
        <begin position="530"/>
        <end position="543"/>
    </location>
</feature>
<evidence type="ECO:0000256" key="2">
    <source>
        <dbReference type="SAM" id="MobiDB-lite"/>
    </source>
</evidence>
<organism evidence="3 4">
    <name type="scientific">Coemansia spiralis</name>
    <dbReference type="NCBI Taxonomy" id="417178"/>
    <lineage>
        <taxon>Eukaryota</taxon>
        <taxon>Fungi</taxon>
        <taxon>Fungi incertae sedis</taxon>
        <taxon>Zoopagomycota</taxon>
        <taxon>Kickxellomycotina</taxon>
        <taxon>Kickxellomycetes</taxon>
        <taxon>Kickxellales</taxon>
        <taxon>Kickxellaceae</taxon>
        <taxon>Coemansia</taxon>
    </lineage>
</organism>
<feature type="region of interest" description="Disordered" evidence="2">
    <location>
        <begin position="506"/>
        <end position="562"/>
    </location>
</feature>
<dbReference type="InterPro" id="IPR009091">
    <property type="entry name" value="RCC1/BLIP-II"/>
</dbReference>
<comment type="caution">
    <text evidence="3">The sequence shown here is derived from an EMBL/GenBank/DDBJ whole genome shotgun (WGS) entry which is preliminary data.</text>
</comment>
<dbReference type="OrthoDB" id="10256179at2759"/>
<dbReference type="PANTHER" id="PTHR47563">
    <property type="entry name" value="PROTEIN FMP25, MITOCHONDRIAL"/>
    <property type="match status" value="1"/>
</dbReference>
<dbReference type="AlphaFoldDB" id="A0A9W8L660"/>
<dbReference type="Proteomes" id="UP001151516">
    <property type="component" value="Unassembled WGS sequence"/>
</dbReference>
<name>A0A9W8L660_9FUNG</name>
<proteinExistence type="predicted"/>
<protein>
    <submittedName>
        <fullName evidence="3">Uncharacterized protein</fullName>
    </submittedName>
</protein>
<accession>A0A9W8L660</accession>
<dbReference type="GO" id="GO:0005743">
    <property type="term" value="C:mitochondrial inner membrane"/>
    <property type="evidence" value="ECO:0007669"/>
    <property type="project" value="TreeGrafter"/>
</dbReference>
<evidence type="ECO:0000313" key="3">
    <source>
        <dbReference type="EMBL" id="KAJ2688995.1"/>
    </source>
</evidence>
<evidence type="ECO:0000313" key="4">
    <source>
        <dbReference type="Proteomes" id="UP001151516"/>
    </source>
</evidence>
<dbReference type="Gene3D" id="2.130.10.30">
    <property type="entry name" value="Regulator of chromosome condensation 1/beta-lactamase-inhibitor protein II"/>
    <property type="match status" value="1"/>
</dbReference>